<gene>
    <name evidence="9" type="ORF">C8R41DRAFT_943797</name>
</gene>
<comment type="subcellular location">
    <subcellularLocation>
        <location evidence="1">Endomembrane system</location>
        <topology evidence="1">Multi-pass membrane protein</topology>
    </subcellularLocation>
</comment>
<accession>A0ABQ8VM07</accession>
<feature type="transmembrane region" description="Helical" evidence="7">
    <location>
        <begin position="160"/>
        <end position="182"/>
    </location>
</feature>
<dbReference type="InterPro" id="IPR036259">
    <property type="entry name" value="MFS_trans_sf"/>
</dbReference>
<keyword evidence="4 7" id="KW-0812">Transmembrane</keyword>
<dbReference type="EMBL" id="JANVFT010000021">
    <property type="protein sequence ID" value="KAJ4497438.1"/>
    <property type="molecule type" value="Genomic_DNA"/>
</dbReference>
<protein>
    <submittedName>
        <fullName evidence="9">MFS general substrate transporter</fullName>
    </submittedName>
</protein>
<evidence type="ECO:0000256" key="7">
    <source>
        <dbReference type="SAM" id="Phobius"/>
    </source>
</evidence>
<keyword evidence="10" id="KW-1185">Reference proteome</keyword>
<dbReference type="PANTHER" id="PTHR23514">
    <property type="entry name" value="BYPASS OF STOP CODON PROTEIN 6"/>
    <property type="match status" value="1"/>
</dbReference>
<evidence type="ECO:0000256" key="2">
    <source>
        <dbReference type="ARBA" id="ARBA00008335"/>
    </source>
</evidence>
<evidence type="ECO:0000259" key="8">
    <source>
        <dbReference type="PROSITE" id="PS50850"/>
    </source>
</evidence>
<reference evidence="9" key="1">
    <citation type="submission" date="2022-08" db="EMBL/GenBank/DDBJ databases">
        <title>A Global Phylogenomic Analysis of the Shiitake Genus Lentinula.</title>
        <authorList>
            <consortium name="DOE Joint Genome Institute"/>
            <person name="Sierra-Patev S."/>
            <person name="Min B."/>
            <person name="Naranjo-Ortiz M."/>
            <person name="Looney B."/>
            <person name="Konkel Z."/>
            <person name="Slot J.C."/>
            <person name="Sakamoto Y."/>
            <person name="Steenwyk J.L."/>
            <person name="Rokas A."/>
            <person name="Carro J."/>
            <person name="Camarero S."/>
            <person name="Ferreira P."/>
            <person name="Molpeceres G."/>
            <person name="Ruiz-Duenas F.J."/>
            <person name="Serrano A."/>
            <person name="Henrissat B."/>
            <person name="Drula E."/>
            <person name="Hughes K.W."/>
            <person name="Mata J.L."/>
            <person name="Ishikawa N.K."/>
            <person name="Vargas-Isla R."/>
            <person name="Ushijima S."/>
            <person name="Smith C.A."/>
            <person name="Ahrendt S."/>
            <person name="Andreopoulos W."/>
            <person name="He G."/>
            <person name="Labutti K."/>
            <person name="Lipzen A."/>
            <person name="Ng V."/>
            <person name="Riley R."/>
            <person name="Sandor L."/>
            <person name="Barry K."/>
            <person name="Martinez A.T."/>
            <person name="Xiao Y."/>
            <person name="Gibbons J.G."/>
            <person name="Terashima K."/>
            <person name="Grigoriev I.V."/>
            <person name="Hibbett D.S."/>
        </authorList>
    </citation>
    <scope>NUCLEOTIDE SEQUENCE</scope>
    <source>
        <strain evidence="9">RHP3577 ss4</strain>
    </source>
</reference>
<dbReference type="PANTHER" id="PTHR23514:SF3">
    <property type="entry name" value="BYPASS OF STOP CODON PROTEIN 6"/>
    <property type="match status" value="1"/>
</dbReference>
<dbReference type="SUPFAM" id="SSF103473">
    <property type="entry name" value="MFS general substrate transporter"/>
    <property type="match status" value="1"/>
</dbReference>
<dbReference type="Proteomes" id="UP001150217">
    <property type="component" value="Unassembled WGS sequence"/>
</dbReference>
<feature type="transmembrane region" description="Helical" evidence="7">
    <location>
        <begin position="223"/>
        <end position="244"/>
    </location>
</feature>
<feature type="transmembrane region" description="Helical" evidence="7">
    <location>
        <begin position="31"/>
        <end position="52"/>
    </location>
</feature>
<evidence type="ECO:0000256" key="5">
    <source>
        <dbReference type="ARBA" id="ARBA00022989"/>
    </source>
</evidence>
<keyword evidence="6 7" id="KW-0472">Membrane</keyword>
<feature type="transmembrane region" description="Helical" evidence="7">
    <location>
        <begin position="250"/>
        <end position="271"/>
    </location>
</feature>
<evidence type="ECO:0000256" key="1">
    <source>
        <dbReference type="ARBA" id="ARBA00004127"/>
    </source>
</evidence>
<dbReference type="InterPro" id="IPR011701">
    <property type="entry name" value="MFS"/>
</dbReference>
<feature type="transmembrane region" description="Helical" evidence="7">
    <location>
        <begin position="308"/>
        <end position="329"/>
    </location>
</feature>
<evidence type="ECO:0000313" key="10">
    <source>
        <dbReference type="Proteomes" id="UP001150217"/>
    </source>
</evidence>
<proteinExistence type="inferred from homology"/>
<feature type="transmembrane region" description="Helical" evidence="7">
    <location>
        <begin position="371"/>
        <end position="390"/>
    </location>
</feature>
<sequence>MIHFAALCWCFILEGWNDGSVGPLLPVIQAYYSVGFAVVSLLFVFNCCGFVIGAGINIWLNERLGFGKVMVLGSLLQLATYAIQSPAPPFPAMVLSFFLAGLGMSLQATYSGIQNAQANGFVGSLKKNKSTKLMMLHASYGLGAFCSPLIATQFSQTRHWSFHYIISCGIAVSNTTVLCAVFRLKRQEELLKETGQEPNEERPSNGVALTSNNLYRQIFNINAVHYLALFAFIYVGVEIVTFIIRERDGGASAGYISSGFFGGLTLGRLGLIYINKKVGERRVVFIYVLLSIGLEITIWFVPSIIENAVAVSFIGAMLGPLFPILVGYGARVLPPYLFTGGMGWITGVGTAGSAALPFITGVLASKYGIKSLQPFLVAMMCTLVGIWAVVPKGRRIAS</sequence>
<comment type="caution">
    <text evidence="9">The sequence shown here is derived from an EMBL/GenBank/DDBJ whole genome shotgun (WGS) entry which is preliminary data.</text>
</comment>
<feature type="domain" description="Major facilitator superfamily (MFS) profile" evidence="8">
    <location>
        <begin position="3"/>
        <end position="397"/>
    </location>
</feature>
<dbReference type="InterPro" id="IPR051788">
    <property type="entry name" value="MFS_Transporter"/>
</dbReference>
<dbReference type="InterPro" id="IPR020846">
    <property type="entry name" value="MFS_dom"/>
</dbReference>
<dbReference type="PROSITE" id="PS50850">
    <property type="entry name" value="MFS"/>
    <property type="match status" value="1"/>
</dbReference>
<evidence type="ECO:0000313" key="9">
    <source>
        <dbReference type="EMBL" id="KAJ4497438.1"/>
    </source>
</evidence>
<feature type="transmembrane region" description="Helical" evidence="7">
    <location>
        <begin position="90"/>
        <end position="113"/>
    </location>
</feature>
<dbReference type="Pfam" id="PF07690">
    <property type="entry name" value="MFS_1"/>
    <property type="match status" value="1"/>
</dbReference>
<feature type="transmembrane region" description="Helical" evidence="7">
    <location>
        <begin position="283"/>
        <end position="302"/>
    </location>
</feature>
<organism evidence="9 10">
    <name type="scientific">Lentinula lateritia</name>
    <dbReference type="NCBI Taxonomy" id="40482"/>
    <lineage>
        <taxon>Eukaryota</taxon>
        <taxon>Fungi</taxon>
        <taxon>Dikarya</taxon>
        <taxon>Basidiomycota</taxon>
        <taxon>Agaricomycotina</taxon>
        <taxon>Agaricomycetes</taxon>
        <taxon>Agaricomycetidae</taxon>
        <taxon>Agaricales</taxon>
        <taxon>Marasmiineae</taxon>
        <taxon>Omphalotaceae</taxon>
        <taxon>Lentinula</taxon>
    </lineage>
</organism>
<evidence type="ECO:0000256" key="3">
    <source>
        <dbReference type="ARBA" id="ARBA00022448"/>
    </source>
</evidence>
<name>A0ABQ8VM07_9AGAR</name>
<keyword evidence="5 7" id="KW-1133">Transmembrane helix</keyword>
<feature type="transmembrane region" description="Helical" evidence="7">
    <location>
        <begin position="336"/>
        <end position="359"/>
    </location>
</feature>
<dbReference type="Gene3D" id="1.20.1250.20">
    <property type="entry name" value="MFS general substrate transporter like domains"/>
    <property type="match status" value="1"/>
</dbReference>
<feature type="transmembrane region" description="Helical" evidence="7">
    <location>
        <begin position="134"/>
        <end position="154"/>
    </location>
</feature>
<evidence type="ECO:0000256" key="4">
    <source>
        <dbReference type="ARBA" id="ARBA00022692"/>
    </source>
</evidence>
<keyword evidence="3" id="KW-0813">Transport</keyword>
<evidence type="ECO:0000256" key="6">
    <source>
        <dbReference type="ARBA" id="ARBA00023136"/>
    </source>
</evidence>
<comment type="similarity">
    <text evidence="2">Belongs to the major facilitator superfamily.</text>
</comment>